<accession>A0AAV9ZCG1</accession>
<evidence type="ECO:0000313" key="2">
    <source>
        <dbReference type="Proteomes" id="UP001362999"/>
    </source>
</evidence>
<comment type="caution">
    <text evidence="1">The sequence shown here is derived from an EMBL/GenBank/DDBJ whole genome shotgun (WGS) entry which is preliminary data.</text>
</comment>
<dbReference type="AlphaFoldDB" id="A0AAV9ZCG1"/>
<dbReference type="Proteomes" id="UP001362999">
    <property type="component" value="Unassembled WGS sequence"/>
</dbReference>
<reference evidence="1 2" key="1">
    <citation type="journal article" date="2024" name="J Genomics">
        <title>Draft genome sequencing and assembly of Favolaschia claudopus CIRM-BRFM 2984 isolated from oak limbs.</title>
        <authorList>
            <person name="Navarro D."/>
            <person name="Drula E."/>
            <person name="Chaduli D."/>
            <person name="Cazenave R."/>
            <person name="Ahrendt S."/>
            <person name="Wang J."/>
            <person name="Lipzen A."/>
            <person name="Daum C."/>
            <person name="Barry K."/>
            <person name="Grigoriev I.V."/>
            <person name="Favel A."/>
            <person name="Rosso M.N."/>
            <person name="Martin F."/>
        </authorList>
    </citation>
    <scope>NUCLEOTIDE SEQUENCE [LARGE SCALE GENOMIC DNA]</scope>
    <source>
        <strain evidence="1 2">CIRM-BRFM 2984</strain>
    </source>
</reference>
<organism evidence="1 2">
    <name type="scientific">Favolaschia claudopus</name>
    <dbReference type="NCBI Taxonomy" id="2862362"/>
    <lineage>
        <taxon>Eukaryota</taxon>
        <taxon>Fungi</taxon>
        <taxon>Dikarya</taxon>
        <taxon>Basidiomycota</taxon>
        <taxon>Agaricomycotina</taxon>
        <taxon>Agaricomycetes</taxon>
        <taxon>Agaricomycetidae</taxon>
        <taxon>Agaricales</taxon>
        <taxon>Marasmiineae</taxon>
        <taxon>Mycenaceae</taxon>
        <taxon>Favolaschia</taxon>
    </lineage>
</organism>
<proteinExistence type="predicted"/>
<protein>
    <recommendedName>
        <fullName evidence="3">F-box domain-containing protein</fullName>
    </recommendedName>
</protein>
<dbReference type="EMBL" id="JAWWNJ010000166">
    <property type="protein sequence ID" value="KAK6977705.1"/>
    <property type="molecule type" value="Genomic_DNA"/>
</dbReference>
<name>A0AAV9ZCG1_9AGAR</name>
<keyword evidence="2" id="KW-1185">Reference proteome</keyword>
<gene>
    <name evidence="1" type="ORF">R3P38DRAFT_3122931</name>
</gene>
<sequence length="532" mass="59966">MSIHNIPLEVLRQITDKTRKDHKWLRTVCRALNAAVAPAFFSTIVLDVPAEPLKLELGLSHLEALAGGETMWSQYARTIVIKRLSPGTEMYKSSMGKGTENSVSFEDIEFVTARLQGCLGPALDALKMIETVIWHFDSDRSDESLWIPEAIHEFIASLPSQIDFRLETDEPGFARNYDCDFSRITNLRNLSIKSSDDMTLANVCRALSHAVSRSGGLELLHLEARHSSGGVPPLHSLDDLFPGLTKSDIQLQLAELRVFRCSFKLDAGTMPHFRSLRSLWWFDGNWEIWNALRGIGVQLVNLHTDQVSDDMLEYVASYSGLKRLVIKFADGQDDDDSNRLADKFYESALPRHADSLVALFCRGTWEGRWSFGPHNFEQLAMLRKLESLGINVNLVFAGFQPRDQKATFTGRGARRIFEIEKDSEGRNSVHQFLRLVNQLPITNAAILPAASSKDRNNTCGNNAITHKETAIRKIDEAIQNFHAVECRPCCTLVLGGWNYYMVSGKDGKYRAVESAELSWPFSYEHLIGDRSW</sequence>
<evidence type="ECO:0000313" key="1">
    <source>
        <dbReference type="EMBL" id="KAK6977705.1"/>
    </source>
</evidence>
<evidence type="ECO:0008006" key="3">
    <source>
        <dbReference type="Google" id="ProtNLM"/>
    </source>
</evidence>